<dbReference type="HOGENOM" id="CLU_889208_0_0_1"/>
<evidence type="ECO:0000313" key="1">
    <source>
        <dbReference type="EMBL" id="EKC22047.1"/>
    </source>
</evidence>
<dbReference type="EMBL" id="JH817716">
    <property type="protein sequence ID" value="EKC22047.1"/>
    <property type="molecule type" value="Genomic_DNA"/>
</dbReference>
<dbReference type="AlphaFoldDB" id="K1PDV6"/>
<gene>
    <name evidence="1" type="ORF">CGI_10002868</name>
</gene>
<accession>K1PDV6</accession>
<protein>
    <submittedName>
        <fullName evidence="1">Uncharacterized protein</fullName>
    </submittedName>
</protein>
<dbReference type="PROSITE" id="PS00615">
    <property type="entry name" value="C_TYPE_LECTIN_1"/>
    <property type="match status" value="1"/>
</dbReference>
<name>K1PDV6_MAGGI</name>
<proteinExistence type="predicted"/>
<organism evidence="1">
    <name type="scientific">Magallana gigas</name>
    <name type="common">Pacific oyster</name>
    <name type="synonym">Crassostrea gigas</name>
    <dbReference type="NCBI Taxonomy" id="29159"/>
    <lineage>
        <taxon>Eukaryota</taxon>
        <taxon>Metazoa</taxon>
        <taxon>Spiralia</taxon>
        <taxon>Lophotrochozoa</taxon>
        <taxon>Mollusca</taxon>
        <taxon>Bivalvia</taxon>
        <taxon>Autobranchia</taxon>
        <taxon>Pteriomorphia</taxon>
        <taxon>Ostreida</taxon>
        <taxon>Ostreoidea</taxon>
        <taxon>Ostreidae</taxon>
        <taxon>Magallana</taxon>
    </lineage>
</organism>
<dbReference type="InParanoid" id="K1PDV6"/>
<dbReference type="InterPro" id="IPR018378">
    <property type="entry name" value="C-type_lectin_CS"/>
</dbReference>
<sequence length="313" mass="34833">MMICSISFHSNSDLDFKSSEQCYRVKEGHNFRWERKKCGEENGAICEQRIHGGTCDPQELMTGDIIDITGNDEDSCKSDCAIQEACYAMIHYVNGTQNNCIHMKKTSAGPTVNVKLKQCITAFYTNAVSPAISTSTVTVTPSTVDTTYIYTSCFNITVTTTETFMNNLTTYIPQTTISYVQSLLTTTMTTMVPTTVVYTTILAPSTVTVQLTPSPTSCQERTTFINITNTKYIEEAMENITKALYVDKKQISSYVRSKTCADDKRPSAATVGYFGIVFIAVPFGLIFLLDLRSIFAQMRDTANHCQLCYDSDE</sequence>
<reference evidence="1" key="1">
    <citation type="journal article" date="2012" name="Nature">
        <title>The oyster genome reveals stress adaptation and complexity of shell formation.</title>
        <authorList>
            <person name="Zhang G."/>
            <person name="Fang X."/>
            <person name="Guo X."/>
            <person name="Li L."/>
            <person name="Luo R."/>
            <person name="Xu F."/>
            <person name="Yang P."/>
            <person name="Zhang L."/>
            <person name="Wang X."/>
            <person name="Qi H."/>
            <person name="Xiong Z."/>
            <person name="Que H."/>
            <person name="Xie Y."/>
            <person name="Holland P.W."/>
            <person name="Paps J."/>
            <person name="Zhu Y."/>
            <person name="Wu F."/>
            <person name="Chen Y."/>
            <person name="Wang J."/>
            <person name="Peng C."/>
            <person name="Meng J."/>
            <person name="Yang L."/>
            <person name="Liu J."/>
            <person name="Wen B."/>
            <person name="Zhang N."/>
            <person name="Huang Z."/>
            <person name="Zhu Q."/>
            <person name="Feng Y."/>
            <person name="Mount A."/>
            <person name="Hedgecock D."/>
            <person name="Xu Z."/>
            <person name="Liu Y."/>
            <person name="Domazet-Loso T."/>
            <person name="Du Y."/>
            <person name="Sun X."/>
            <person name="Zhang S."/>
            <person name="Liu B."/>
            <person name="Cheng P."/>
            <person name="Jiang X."/>
            <person name="Li J."/>
            <person name="Fan D."/>
            <person name="Wang W."/>
            <person name="Fu W."/>
            <person name="Wang T."/>
            <person name="Wang B."/>
            <person name="Zhang J."/>
            <person name="Peng Z."/>
            <person name="Li Y."/>
            <person name="Li N."/>
            <person name="Wang J."/>
            <person name="Chen M."/>
            <person name="He Y."/>
            <person name="Tan F."/>
            <person name="Song X."/>
            <person name="Zheng Q."/>
            <person name="Huang R."/>
            <person name="Yang H."/>
            <person name="Du X."/>
            <person name="Chen L."/>
            <person name="Yang M."/>
            <person name="Gaffney P.M."/>
            <person name="Wang S."/>
            <person name="Luo L."/>
            <person name="She Z."/>
            <person name="Ming Y."/>
            <person name="Huang W."/>
            <person name="Zhang S."/>
            <person name="Huang B."/>
            <person name="Zhang Y."/>
            <person name="Qu T."/>
            <person name="Ni P."/>
            <person name="Miao G."/>
            <person name="Wang J."/>
            <person name="Wang Q."/>
            <person name="Steinberg C.E."/>
            <person name="Wang H."/>
            <person name="Li N."/>
            <person name="Qian L."/>
            <person name="Zhang G."/>
            <person name="Li Y."/>
            <person name="Yang H."/>
            <person name="Liu X."/>
            <person name="Wang J."/>
            <person name="Yin Y."/>
            <person name="Wang J."/>
        </authorList>
    </citation>
    <scope>NUCLEOTIDE SEQUENCE [LARGE SCALE GENOMIC DNA]</scope>
    <source>
        <strain evidence="1">05x7-T-G4-1.051#20</strain>
    </source>
</reference>